<keyword evidence="3 5" id="KW-0067">ATP-binding</keyword>
<protein>
    <submittedName>
        <fullName evidence="5">Putative ABC transporter ATP-binding protein</fullName>
    </submittedName>
</protein>
<name>A0A518CQZ1_9PLAN</name>
<evidence type="ECO:0000256" key="1">
    <source>
        <dbReference type="ARBA" id="ARBA00022448"/>
    </source>
</evidence>
<evidence type="ECO:0000259" key="4">
    <source>
        <dbReference type="PROSITE" id="PS50893"/>
    </source>
</evidence>
<dbReference type="GO" id="GO:0005524">
    <property type="term" value="F:ATP binding"/>
    <property type="evidence" value="ECO:0007669"/>
    <property type="project" value="UniProtKB-KW"/>
</dbReference>
<dbReference type="PANTHER" id="PTHR24220">
    <property type="entry name" value="IMPORT ATP-BINDING PROTEIN"/>
    <property type="match status" value="1"/>
</dbReference>
<dbReference type="SMART" id="SM00382">
    <property type="entry name" value="AAA"/>
    <property type="match status" value="1"/>
</dbReference>
<dbReference type="KEGG" id="plon:Pla110_33950"/>
<keyword evidence="6" id="KW-1185">Reference proteome</keyword>
<dbReference type="InterPro" id="IPR015854">
    <property type="entry name" value="ABC_transpr_LolD-like"/>
</dbReference>
<evidence type="ECO:0000313" key="5">
    <source>
        <dbReference type="EMBL" id="QDU81651.1"/>
    </source>
</evidence>
<organism evidence="5 6">
    <name type="scientific">Polystyrenella longa</name>
    <dbReference type="NCBI Taxonomy" id="2528007"/>
    <lineage>
        <taxon>Bacteria</taxon>
        <taxon>Pseudomonadati</taxon>
        <taxon>Planctomycetota</taxon>
        <taxon>Planctomycetia</taxon>
        <taxon>Planctomycetales</taxon>
        <taxon>Planctomycetaceae</taxon>
        <taxon>Polystyrenella</taxon>
    </lineage>
</organism>
<feature type="domain" description="ABC transporter" evidence="4">
    <location>
        <begin position="11"/>
        <end position="224"/>
    </location>
</feature>
<dbReference type="InterPro" id="IPR017911">
    <property type="entry name" value="MacB-like_ATP-bd"/>
</dbReference>
<dbReference type="GO" id="GO:0005886">
    <property type="term" value="C:plasma membrane"/>
    <property type="evidence" value="ECO:0007669"/>
    <property type="project" value="TreeGrafter"/>
</dbReference>
<dbReference type="GO" id="GO:0022857">
    <property type="term" value="F:transmembrane transporter activity"/>
    <property type="evidence" value="ECO:0007669"/>
    <property type="project" value="TreeGrafter"/>
</dbReference>
<proteinExistence type="predicted"/>
<dbReference type="OrthoDB" id="273392at2"/>
<dbReference type="Proteomes" id="UP000317178">
    <property type="component" value="Chromosome"/>
</dbReference>
<dbReference type="SUPFAM" id="SSF52540">
    <property type="entry name" value="P-loop containing nucleoside triphosphate hydrolases"/>
    <property type="match status" value="1"/>
</dbReference>
<accession>A0A518CQZ1</accession>
<sequence length="224" mass="24525">MPPRIEISNMIEFKKVQQQFQTGRELIEPLVDITFKVEPGDFAVIQGASGAGKSTLLLIAGGLMQPTSGTVHVADVEVTSTSPAQLNQFRSKKVGFVFQMFHLVPYLNVRDNIRMGQLNKDLDAIEKLMKRLGLSSRAESFPAMLSAGEQQRTALARAMIHQPSVILADEPTGNLDPENAAEVLGLLDEYRRQGGTVLAVSHGRDILEFANRTLVLKNGKISSI</sequence>
<evidence type="ECO:0000313" key="6">
    <source>
        <dbReference type="Proteomes" id="UP000317178"/>
    </source>
</evidence>
<gene>
    <name evidence="5" type="ORF">Pla110_33950</name>
</gene>
<dbReference type="RefSeq" id="WP_144997178.1">
    <property type="nucleotide sequence ID" value="NZ_CP036281.1"/>
</dbReference>
<dbReference type="CDD" id="cd03255">
    <property type="entry name" value="ABC_MJ0796_LolCDE_FtsE"/>
    <property type="match status" value="1"/>
</dbReference>
<dbReference type="PROSITE" id="PS50893">
    <property type="entry name" value="ABC_TRANSPORTER_2"/>
    <property type="match status" value="1"/>
</dbReference>
<dbReference type="InterPro" id="IPR027417">
    <property type="entry name" value="P-loop_NTPase"/>
</dbReference>
<evidence type="ECO:0000256" key="3">
    <source>
        <dbReference type="ARBA" id="ARBA00022840"/>
    </source>
</evidence>
<dbReference type="AlphaFoldDB" id="A0A518CQZ1"/>
<dbReference type="GO" id="GO:0016887">
    <property type="term" value="F:ATP hydrolysis activity"/>
    <property type="evidence" value="ECO:0007669"/>
    <property type="project" value="InterPro"/>
</dbReference>
<keyword evidence="2" id="KW-0547">Nucleotide-binding</keyword>
<dbReference type="InterPro" id="IPR003593">
    <property type="entry name" value="AAA+_ATPase"/>
</dbReference>
<keyword evidence="1" id="KW-0813">Transport</keyword>
<dbReference type="EMBL" id="CP036281">
    <property type="protein sequence ID" value="QDU81651.1"/>
    <property type="molecule type" value="Genomic_DNA"/>
</dbReference>
<dbReference type="PANTHER" id="PTHR24220:SF659">
    <property type="entry name" value="TRANSPORTER, PUTATIVE-RELATED"/>
    <property type="match status" value="1"/>
</dbReference>
<dbReference type="Pfam" id="PF00005">
    <property type="entry name" value="ABC_tran"/>
    <property type="match status" value="1"/>
</dbReference>
<evidence type="ECO:0000256" key="2">
    <source>
        <dbReference type="ARBA" id="ARBA00022741"/>
    </source>
</evidence>
<dbReference type="InterPro" id="IPR003439">
    <property type="entry name" value="ABC_transporter-like_ATP-bd"/>
</dbReference>
<reference evidence="5 6" key="1">
    <citation type="submission" date="2019-02" db="EMBL/GenBank/DDBJ databases">
        <title>Deep-cultivation of Planctomycetes and their phenomic and genomic characterization uncovers novel biology.</title>
        <authorList>
            <person name="Wiegand S."/>
            <person name="Jogler M."/>
            <person name="Boedeker C."/>
            <person name="Pinto D."/>
            <person name="Vollmers J."/>
            <person name="Rivas-Marin E."/>
            <person name="Kohn T."/>
            <person name="Peeters S.H."/>
            <person name="Heuer A."/>
            <person name="Rast P."/>
            <person name="Oberbeckmann S."/>
            <person name="Bunk B."/>
            <person name="Jeske O."/>
            <person name="Meyerdierks A."/>
            <person name="Storesund J.E."/>
            <person name="Kallscheuer N."/>
            <person name="Luecker S."/>
            <person name="Lage O.M."/>
            <person name="Pohl T."/>
            <person name="Merkel B.J."/>
            <person name="Hornburger P."/>
            <person name="Mueller R.-W."/>
            <person name="Bruemmer F."/>
            <person name="Labrenz M."/>
            <person name="Spormann A.M."/>
            <person name="Op den Camp H."/>
            <person name="Overmann J."/>
            <person name="Amann R."/>
            <person name="Jetten M.S.M."/>
            <person name="Mascher T."/>
            <person name="Medema M.H."/>
            <person name="Devos D.P."/>
            <person name="Kaster A.-K."/>
            <person name="Ovreas L."/>
            <person name="Rohde M."/>
            <person name="Galperin M.Y."/>
            <person name="Jogler C."/>
        </authorList>
    </citation>
    <scope>NUCLEOTIDE SEQUENCE [LARGE SCALE GENOMIC DNA]</scope>
    <source>
        <strain evidence="5 6">Pla110</strain>
    </source>
</reference>
<dbReference type="Gene3D" id="3.40.50.300">
    <property type="entry name" value="P-loop containing nucleotide triphosphate hydrolases"/>
    <property type="match status" value="1"/>
</dbReference>